<protein>
    <recommendedName>
        <fullName evidence="3">DUF2190 family protein</fullName>
    </recommendedName>
</protein>
<dbReference type="EMBL" id="CP098736">
    <property type="protein sequence ID" value="USE79484.1"/>
    <property type="molecule type" value="Genomic_DNA"/>
</dbReference>
<organism evidence="1 2">
    <name type="scientific">Cupriavidus gilardii</name>
    <dbReference type="NCBI Taxonomy" id="82541"/>
    <lineage>
        <taxon>Bacteria</taxon>
        <taxon>Pseudomonadati</taxon>
        <taxon>Pseudomonadota</taxon>
        <taxon>Betaproteobacteria</taxon>
        <taxon>Burkholderiales</taxon>
        <taxon>Burkholderiaceae</taxon>
        <taxon>Cupriavidus</taxon>
    </lineage>
</organism>
<keyword evidence="2" id="KW-1185">Reference proteome</keyword>
<name>A0ABY4VU27_9BURK</name>
<reference evidence="1" key="1">
    <citation type="submission" date="2022-06" db="EMBL/GenBank/DDBJ databases">
        <title>Complete genome sequence and characterization of Cupriavidus gilardii QJ1 isolated from contaminating cells.</title>
        <authorList>
            <person name="Qi J."/>
        </authorList>
    </citation>
    <scope>NUCLEOTIDE SEQUENCE</scope>
    <source>
        <strain evidence="1">QJ1</strain>
    </source>
</reference>
<evidence type="ECO:0008006" key="3">
    <source>
        <dbReference type="Google" id="ProtNLM"/>
    </source>
</evidence>
<dbReference type="RefSeq" id="WP_252252941.1">
    <property type="nucleotide sequence ID" value="NZ_CP098736.1"/>
</dbReference>
<evidence type="ECO:0000313" key="1">
    <source>
        <dbReference type="EMBL" id="USE79484.1"/>
    </source>
</evidence>
<sequence length="99" mass="9563">MKVFTPIPGASITIAATEVSASGSVPVAARSAGFIRIVVTGSAPARVRWGKGAQTAVAGDALIPVNGELVAALNGADTVAAICDAGGTASVEVAFGQAL</sequence>
<evidence type="ECO:0000313" key="2">
    <source>
        <dbReference type="Proteomes" id="UP001056648"/>
    </source>
</evidence>
<dbReference type="Proteomes" id="UP001056648">
    <property type="component" value="Chromosome 2"/>
</dbReference>
<proteinExistence type="predicted"/>
<gene>
    <name evidence="1" type="ORF">NDR89_23115</name>
</gene>
<accession>A0ABY4VU27</accession>